<evidence type="ECO:0000313" key="2">
    <source>
        <dbReference type="Proteomes" id="UP000887574"/>
    </source>
</evidence>
<dbReference type="WBParaSite" id="jg4075">
    <property type="protein sequence ID" value="jg4075"/>
    <property type="gene ID" value="jg4075"/>
</dbReference>
<name>A0A915E9V2_9BILA</name>
<dbReference type="AlphaFoldDB" id="A0A915E9V2"/>
<evidence type="ECO:0000256" key="1">
    <source>
        <dbReference type="SAM" id="MobiDB-lite"/>
    </source>
</evidence>
<reference evidence="3" key="1">
    <citation type="submission" date="2022-11" db="UniProtKB">
        <authorList>
            <consortium name="WormBaseParasite"/>
        </authorList>
    </citation>
    <scope>IDENTIFICATION</scope>
</reference>
<evidence type="ECO:0000313" key="3">
    <source>
        <dbReference type="WBParaSite" id="jg4075"/>
    </source>
</evidence>
<proteinExistence type="predicted"/>
<feature type="region of interest" description="Disordered" evidence="1">
    <location>
        <begin position="67"/>
        <end position="87"/>
    </location>
</feature>
<dbReference type="Proteomes" id="UP000887574">
    <property type="component" value="Unplaced"/>
</dbReference>
<organism evidence="2 3">
    <name type="scientific">Ditylenchus dipsaci</name>
    <dbReference type="NCBI Taxonomy" id="166011"/>
    <lineage>
        <taxon>Eukaryota</taxon>
        <taxon>Metazoa</taxon>
        <taxon>Ecdysozoa</taxon>
        <taxon>Nematoda</taxon>
        <taxon>Chromadorea</taxon>
        <taxon>Rhabditida</taxon>
        <taxon>Tylenchina</taxon>
        <taxon>Tylenchomorpha</taxon>
        <taxon>Sphaerularioidea</taxon>
        <taxon>Anguinidae</taxon>
        <taxon>Anguininae</taxon>
        <taxon>Ditylenchus</taxon>
    </lineage>
</organism>
<sequence>MQEAAVIFSQPADVSRFFFFCVFAGVTIANKVKDTFPAAKRGTLGIRRPPVEQPPLMECLPYLKKEREEDGGKEEEDFNHKQRIKQTTWPCWKRRAAIS</sequence>
<accession>A0A915E9V2</accession>
<protein>
    <submittedName>
        <fullName evidence="3">Uncharacterized protein</fullName>
    </submittedName>
</protein>
<keyword evidence="2" id="KW-1185">Reference proteome</keyword>